<dbReference type="SUPFAM" id="SSF53850">
    <property type="entry name" value="Periplasmic binding protein-like II"/>
    <property type="match status" value="1"/>
</dbReference>
<name>A0AAV4R2A9_CAEEX</name>
<dbReference type="Proteomes" id="UP001054945">
    <property type="component" value="Unassembled WGS sequence"/>
</dbReference>
<protein>
    <submittedName>
        <fullName evidence="1">Uncharacterized protein</fullName>
    </submittedName>
</protein>
<evidence type="ECO:0000313" key="1">
    <source>
        <dbReference type="EMBL" id="GIY16063.1"/>
    </source>
</evidence>
<sequence length="101" mass="11151">MSTCFLSNLLHCREADMAASPLSITQERLKAVTFSSNLYKDSLGLMFRTPEGQQNTDALLEPFTNTVSITLSSFFTIVSITLSSFFTTVSITLSSFSHLIQ</sequence>
<keyword evidence="2" id="KW-1185">Reference proteome</keyword>
<dbReference type="EMBL" id="BPLR01007328">
    <property type="protein sequence ID" value="GIY16063.1"/>
    <property type="molecule type" value="Genomic_DNA"/>
</dbReference>
<accession>A0AAV4R2A9</accession>
<evidence type="ECO:0000313" key="2">
    <source>
        <dbReference type="Proteomes" id="UP001054945"/>
    </source>
</evidence>
<dbReference type="AlphaFoldDB" id="A0AAV4R2A9"/>
<reference evidence="1 2" key="1">
    <citation type="submission" date="2021-06" db="EMBL/GenBank/DDBJ databases">
        <title>Caerostris extrusa draft genome.</title>
        <authorList>
            <person name="Kono N."/>
            <person name="Arakawa K."/>
        </authorList>
    </citation>
    <scope>NUCLEOTIDE SEQUENCE [LARGE SCALE GENOMIC DNA]</scope>
</reference>
<gene>
    <name evidence="1" type="ORF">CEXT_464421</name>
</gene>
<comment type="caution">
    <text evidence="1">The sequence shown here is derived from an EMBL/GenBank/DDBJ whole genome shotgun (WGS) entry which is preliminary data.</text>
</comment>
<organism evidence="1 2">
    <name type="scientific">Caerostris extrusa</name>
    <name type="common">Bark spider</name>
    <name type="synonym">Caerostris bankana</name>
    <dbReference type="NCBI Taxonomy" id="172846"/>
    <lineage>
        <taxon>Eukaryota</taxon>
        <taxon>Metazoa</taxon>
        <taxon>Ecdysozoa</taxon>
        <taxon>Arthropoda</taxon>
        <taxon>Chelicerata</taxon>
        <taxon>Arachnida</taxon>
        <taxon>Araneae</taxon>
        <taxon>Araneomorphae</taxon>
        <taxon>Entelegynae</taxon>
        <taxon>Araneoidea</taxon>
        <taxon>Araneidae</taxon>
        <taxon>Caerostris</taxon>
    </lineage>
</organism>
<proteinExistence type="predicted"/>
<dbReference type="Gene3D" id="3.40.190.10">
    <property type="entry name" value="Periplasmic binding protein-like II"/>
    <property type="match status" value="1"/>
</dbReference>